<keyword evidence="3" id="KW-1185">Reference proteome</keyword>
<reference evidence="2 3" key="1">
    <citation type="submission" date="2019-08" db="EMBL/GenBank/DDBJ databases">
        <title>In-depth cultivation of the pig gut microbiome towards novel bacterial diversity and tailored functional studies.</title>
        <authorList>
            <person name="Wylensek D."/>
            <person name="Hitch T.C.A."/>
            <person name="Clavel T."/>
        </authorList>
    </citation>
    <scope>NUCLEOTIDE SEQUENCE [LARGE SCALE GENOMIC DNA]</scope>
    <source>
        <strain evidence="2 3">BBE-744-WT-12</strain>
    </source>
</reference>
<feature type="compositionally biased region" description="Low complexity" evidence="1">
    <location>
        <begin position="65"/>
        <end position="79"/>
    </location>
</feature>
<name>A0A844FZ89_9BACT</name>
<gene>
    <name evidence="2" type="ORF">FYJ85_05115</name>
</gene>
<accession>A0A844FZ89</accession>
<comment type="caution">
    <text evidence="2">The sequence shown here is derived from an EMBL/GenBank/DDBJ whole genome shotgun (WGS) entry which is preliminary data.</text>
</comment>
<dbReference type="EMBL" id="VUNS01000004">
    <property type="protein sequence ID" value="MST96426.1"/>
    <property type="molecule type" value="Genomic_DNA"/>
</dbReference>
<dbReference type="AlphaFoldDB" id="A0A844FZ89"/>
<organism evidence="2 3">
    <name type="scientific">Victivallis lenta</name>
    <dbReference type="NCBI Taxonomy" id="2606640"/>
    <lineage>
        <taxon>Bacteria</taxon>
        <taxon>Pseudomonadati</taxon>
        <taxon>Lentisphaerota</taxon>
        <taxon>Lentisphaeria</taxon>
        <taxon>Victivallales</taxon>
        <taxon>Victivallaceae</taxon>
        <taxon>Victivallis</taxon>
    </lineage>
</organism>
<evidence type="ECO:0000313" key="2">
    <source>
        <dbReference type="EMBL" id="MST96426.1"/>
    </source>
</evidence>
<evidence type="ECO:0000313" key="3">
    <source>
        <dbReference type="Proteomes" id="UP000435649"/>
    </source>
</evidence>
<evidence type="ECO:0000256" key="1">
    <source>
        <dbReference type="SAM" id="MobiDB-lite"/>
    </source>
</evidence>
<proteinExistence type="predicted"/>
<protein>
    <submittedName>
        <fullName evidence="2">Uncharacterized protein</fullName>
    </submittedName>
</protein>
<dbReference type="Proteomes" id="UP000435649">
    <property type="component" value="Unassembled WGS sequence"/>
</dbReference>
<sequence>MLKLNASYSKKVPAGEEYSSQSYHASVEVELPDGLSPDQLQTRIHETFDLVRNSVEAELHGKTSANYGGRPAAGAPRNGSQRSRSGARQNEVPASPKQLSYLLDLARQRGITPQQIAARFQVPDIQHLTRQQCSDQIDEWRAA</sequence>
<feature type="region of interest" description="Disordered" evidence="1">
    <location>
        <begin position="61"/>
        <end position="96"/>
    </location>
</feature>
<dbReference type="RefSeq" id="WP_154417188.1">
    <property type="nucleotide sequence ID" value="NZ_VUNS01000004.1"/>
</dbReference>
<feature type="region of interest" description="Disordered" evidence="1">
    <location>
        <begin position="1"/>
        <end position="22"/>
    </location>
</feature>